<dbReference type="Pfam" id="PF12833">
    <property type="entry name" value="HTH_18"/>
    <property type="match status" value="1"/>
</dbReference>
<dbReference type="SUPFAM" id="SSF46689">
    <property type="entry name" value="Homeodomain-like"/>
    <property type="match status" value="1"/>
</dbReference>
<protein>
    <submittedName>
        <fullName evidence="5">Helix-turn-helix domain-containing protein</fullName>
    </submittedName>
</protein>
<gene>
    <name evidence="5" type="ORF">GKC30_05670</name>
</gene>
<dbReference type="InterPro" id="IPR009057">
    <property type="entry name" value="Homeodomain-like_sf"/>
</dbReference>
<dbReference type="GO" id="GO:0043565">
    <property type="term" value="F:sequence-specific DNA binding"/>
    <property type="evidence" value="ECO:0007669"/>
    <property type="project" value="InterPro"/>
</dbReference>
<keyword evidence="3" id="KW-0804">Transcription</keyword>
<dbReference type="GO" id="GO:0003700">
    <property type="term" value="F:DNA-binding transcription factor activity"/>
    <property type="evidence" value="ECO:0007669"/>
    <property type="project" value="InterPro"/>
</dbReference>
<evidence type="ECO:0000256" key="2">
    <source>
        <dbReference type="ARBA" id="ARBA00023125"/>
    </source>
</evidence>
<dbReference type="EMBL" id="WODC01000003">
    <property type="protein sequence ID" value="MUM77115.1"/>
    <property type="molecule type" value="Genomic_DNA"/>
</dbReference>
<keyword evidence="2" id="KW-0238">DNA-binding</keyword>
<dbReference type="InterPro" id="IPR050204">
    <property type="entry name" value="AraC_XylS_family_regulators"/>
</dbReference>
<dbReference type="Proteomes" id="UP000461162">
    <property type="component" value="Unassembled WGS sequence"/>
</dbReference>
<evidence type="ECO:0000256" key="1">
    <source>
        <dbReference type="ARBA" id="ARBA00023015"/>
    </source>
</evidence>
<name>A0A7K1KM23_9BACT</name>
<evidence type="ECO:0000256" key="3">
    <source>
        <dbReference type="ARBA" id="ARBA00023163"/>
    </source>
</evidence>
<reference evidence="5 6" key="1">
    <citation type="submission" date="2019-11" db="EMBL/GenBank/DDBJ databases">
        <title>Pseudodesulfovibrio alkaliphilus, sp. nov., an alkaliphilic sulfate-reducing bacteria from mud volcano of Taman peninsula, Russia.</title>
        <authorList>
            <person name="Frolova A."/>
            <person name="Merkel A.Y."/>
            <person name="Slobodkin A.I."/>
        </authorList>
    </citation>
    <scope>NUCLEOTIDE SEQUENCE [LARGE SCALE GENOMIC DNA]</scope>
    <source>
        <strain evidence="5 6">F-1</strain>
    </source>
</reference>
<proteinExistence type="predicted"/>
<sequence>MVSMSMMAVSHSCFDSLSRAADAVPGLRIDFAQLEGGQCGIEVFSALHGPFRLIQWRVEKRVHHLGVAPLGRVGLAVHAVQNLTLNSHGELFDENAIVLTPGGCAIDSVAPDETNLFGLSVEEGAFANMVKASGCPVALPNQGPIRLLSPSPEAMGRLRSALWELRETALNGRSGGPAWEAVAGSLAACLASLDGPGRMPEESRRRRVVRRSLGYIGENLASPLKLSDICRIVGVSERTLIYAFKEHLGLTPKAYLNICRLNMVRREMECGRATSITDAATRWGFWHMGQFSADYKRFYGELPSRTLARVRGRLPGPDQGRRFSTP</sequence>
<accession>A0A7K1KM23</accession>
<dbReference type="PANTHER" id="PTHR46796:SF12">
    <property type="entry name" value="HTH-TYPE DNA-BINDING TRANSCRIPTIONAL ACTIVATOR EUTR"/>
    <property type="match status" value="1"/>
</dbReference>
<comment type="caution">
    <text evidence="5">The sequence shown here is derived from an EMBL/GenBank/DDBJ whole genome shotgun (WGS) entry which is preliminary data.</text>
</comment>
<dbReference type="InterPro" id="IPR018062">
    <property type="entry name" value="HTH_AraC-typ_CS"/>
</dbReference>
<dbReference type="InterPro" id="IPR018060">
    <property type="entry name" value="HTH_AraC"/>
</dbReference>
<keyword evidence="1" id="KW-0805">Transcription regulation</keyword>
<dbReference type="Gene3D" id="1.10.10.60">
    <property type="entry name" value="Homeodomain-like"/>
    <property type="match status" value="1"/>
</dbReference>
<dbReference type="SMART" id="SM00342">
    <property type="entry name" value="HTH_ARAC"/>
    <property type="match status" value="1"/>
</dbReference>
<evidence type="ECO:0000313" key="5">
    <source>
        <dbReference type="EMBL" id="MUM77115.1"/>
    </source>
</evidence>
<keyword evidence="6" id="KW-1185">Reference proteome</keyword>
<dbReference type="PANTHER" id="PTHR46796">
    <property type="entry name" value="HTH-TYPE TRANSCRIPTIONAL ACTIVATOR RHAS-RELATED"/>
    <property type="match status" value="1"/>
</dbReference>
<feature type="domain" description="HTH araC/xylS-type" evidence="4">
    <location>
        <begin position="210"/>
        <end position="309"/>
    </location>
</feature>
<dbReference type="PROSITE" id="PS01124">
    <property type="entry name" value="HTH_ARAC_FAMILY_2"/>
    <property type="match status" value="1"/>
</dbReference>
<organism evidence="5 6">
    <name type="scientific">Pseudodesulfovibrio alkaliphilus</name>
    <dbReference type="NCBI Taxonomy" id="2661613"/>
    <lineage>
        <taxon>Bacteria</taxon>
        <taxon>Pseudomonadati</taxon>
        <taxon>Thermodesulfobacteriota</taxon>
        <taxon>Desulfovibrionia</taxon>
        <taxon>Desulfovibrionales</taxon>
        <taxon>Desulfovibrionaceae</taxon>
    </lineage>
</organism>
<evidence type="ECO:0000313" key="6">
    <source>
        <dbReference type="Proteomes" id="UP000461162"/>
    </source>
</evidence>
<evidence type="ECO:0000259" key="4">
    <source>
        <dbReference type="PROSITE" id="PS01124"/>
    </source>
</evidence>
<dbReference type="PROSITE" id="PS00041">
    <property type="entry name" value="HTH_ARAC_FAMILY_1"/>
    <property type="match status" value="1"/>
</dbReference>
<dbReference type="AlphaFoldDB" id="A0A7K1KM23"/>